<dbReference type="Gramene" id="Ma04_t28480.1">
    <property type="protein sequence ID" value="Ma04_p28480.1"/>
    <property type="gene ID" value="Ma04_g28480"/>
</dbReference>
<evidence type="ECO:0000313" key="4">
    <source>
        <dbReference type="Proteomes" id="UP000012960"/>
    </source>
</evidence>
<dbReference type="KEGG" id="mus:103983040"/>
<dbReference type="InterPro" id="IPR056715">
    <property type="entry name" value="DUF7813"/>
</dbReference>
<proteinExistence type="predicted"/>
<keyword evidence="4" id="KW-1185">Reference proteome</keyword>
<feature type="transmembrane region" description="Helical" evidence="1">
    <location>
        <begin position="362"/>
        <end position="379"/>
    </location>
</feature>
<dbReference type="InParanoid" id="A0A804IUY1"/>
<dbReference type="Proteomes" id="UP000012960">
    <property type="component" value="Unplaced"/>
</dbReference>
<evidence type="ECO:0000256" key="1">
    <source>
        <dbReference type="SAM" id="Phobius"/>
    </source>
</evidence>
<dbReference type="EnsemblPlants" id="Ma04_t28480.1">
    <property type="protein sequence ID" value="Ma04_p28480.1"/>
    <property type="gene ID" value="Ma04_g28480"/>
</dbReference>
<dbReference type="Pfam" id="PF25105">
    <property type="entry name" value="DUF7813"/>
    <property type="match status" value="1"/>
</dbReference>
<keyword evidence="1" id="KW-0472">Membrane</keyword>
<name>A0A804IUY1_MUSAM</name>
<feature type="transmembrane region" description="Helical" evidence="1">
    <location>
        <begin position="198"/>
        <end position="215"/>
    </location>
</feature>
<feature type="transmembrane region" description="Helical" evidence="1">
    <location>
        <begin position="38"/>
        <end position="60"/>
    </location>
</feature>
<dbReference type="AlphaFoldDB" id="A0A804IUY1"/>
<feature type="transmembrane region" description="Helical" evidence="1">
    <location>
        <begin position="399"/>
        <end position="423"/>
    </location>
</feature>
<dbReference type="EMBL" id="HG996469">
    <property type="protein sequence ID" value="CAG1843654.1"/>
    <property type="molecule type" value="Genomic_DNA"/>
</dbReference>
<evidence type="ECO:0000313" key="2">
    <source>
        <dbReference type="EMBL" id="CAG1843654.1"/>
    </source>
</evidence>
<dbReference type="PANTHER" id="PTHR36353">
    <property type="entry name" value="TRANSMEMBRANE PROTEIN"/>
    <property type="match status" value="1"/>
</dbReference>
<protein>
    <submittedName>
        <fullName evidence="2">(wild Malaysian banana) hypothetical protein</fullName>
    </submittedName>
</protein>
<keyword evidence="1" id="KW-0812">Transmembrane</keyword>
<feature type="transmembrane region" description="Helical" evidence="1">
    <location>
        <begin position="319"/>
        <end position="341"/>
    </location>
</feature>
<reference evidence="3" key="2">
    <citation type="submission" date="2021-05" db="UniProtKB">
        <authorList>
            <consortium name="EnsemblPlants"/>
        </authorList>
    </citation>
    <scope>IDENTIFICATION</scope>
    <source>
        <strain evidence="3">subsp. malaccensis</strain>
    </source>
</reference>
<dbReference type="FunCoup" id="A0A804IUY1">
    <property type="interactions" value="3920"/>
</dbReference>
<accession>A0A804IUY1</accession>
<gene>
    <name evidence="2" type="ORF">GSMUA_134490.1</name>
</gene>
<sequence length="448" mass="49539">MADSDPPRLDRRHLLLHHHHRTAGHVLRHSLSSLLSSGVLPCLLLASLLLFAFHSTLLVATLRLSALVDRDPALLSLLRRLSSSPSAAPAPAPAPPARPRSAPFLRLTRAGDFFSESDPPASLRFSLNASRLLFLDPAVGLLPRPPKSSKSSVPLFPSSVSPFLFSFPDADDRGGGGRDRAVSQQDLGRGFDIDRRDATAMLYVLVLLSSTHSLAILGFVIAYTSALGIVFFSIAAFHVQRPATVVETIFSGARAGIRRLTGFVFLRWAARDMLIQFLSFWFFANVEDQAELFKLFVKVKLMPFTLSPFNPWSGLQDEALSGFFFVWALVDTVGSVMVVLMPWVVIMDNNLRRGVLDEVKEGFYFITLMPAQAIWIKFLEMMICGNLGTSAAMMVGGRLFAGLFHAVAEVYFMAVWLIFYFAARGKDGEMTGRRFGPRDLQRCIDELS</sequence>
<dbReference type="OMA" id="CYEAILG"/>
<dbReference type="OrthoDB" id="1295726at2759"/>
<dbReference type="PANTHER" id="PTHR36353:SF1">
    <property type="entry name" value="TRANSMEMBRANE PROTEIN"/>
    <property type="match status" value="1"/>
</dbReference>
<organism evidence="3 4">
    <name type="scientific">Musa acuminata subsp. malaccensis</name>
    <name type="common">Wild banana</name>
    <name type="synonym">Musa malaccensis</name>
    <dbReference type="NCBI Taxonomy" id="214687"/>
    <lineage>
        <taxon>Eukaryota</taxon>
        <taxon>Viridiplantae</taxon>
        <taxon>Streptophyta</taxon>
        <taxon>Embryophyta</taxon>
        <taxon>Tracheophyta</taxon>
        <taxon>Spermatophyta</taxon>
        <taxon>Magnoliopsida</taxon>
        <taxon>Liliopsida</taxon>
        <taxon>Zingiberales</taxon>
        <taxon>Musaceae</taxon>
        <taxon>Musa</taxon>
    </lineage>
</organism>
<evidence type="ECO:0000313" key="3">
    <source>
        <dbReference type="EnsemblPlants" id="Ma04_p28480.1"/>
    </source>
</evidence>
<reference evidence="2" key="1">
    <citation type="submission" date="2021-03" db="EMBL/GenBank/DDBJ databases">
        <authorList>
            <consortium name="Genoscope - CEA"/>
            <person name="William W."/>
        </authorList>
    </citation>
    <scope>NUCLEOTIDE SEQUENCE</scope>
    <source>
        <strain evidence="2">Doubled-haploid Pahang</strain>
    </source>
</reference>
<keyword evidence="1" id="KW-1133">Transmembrane helix</keyword>